<sequence>MSRYLNSRSPETKHLITPFKIVFNNLVLRSPNLESVTIGVDRSLVEMPFDDFEDESDDLHLTDFNFIQDWLPSLSNSINSPSVSDFWVQSCWRRSRALPLISSTCYGLVQLVIRNAWLAVDGLCLMPTLTNLTLEFVRLDDEDLNMINTCFPNLKELNLIGVGGLEEPKINLSHLQTCQWSVSNAPLSLVISAPSLVDFHLKCVKPRLLFLEAPSLSNFNLSLENTDELMLKNCGNIQCLQLEVECFSLAYILSMFRHCVVLDRLSLDFVRRTESCRGSEAWHVMESSFRKVSCENGTRMKTLKELVAHIVVVEIEFTHAFIFSVLDKCNLLGDVSLFIHGHADSCVAGNLISVCRSKFTGVRWRWGIWKEGIKDTLVSDGI</sequence>
<dbReference type="EMBL" id="CM001224">
    <property type="protein sequence ID" value="AET05134.2"/>
    <property type="molecule type" value="Genomic_DNA"/>
</dbReference>
<keyword evidence="3" id="KW-1185">Reference proteome</keyword>
<reference evidence="1 3" key="1">
    <citation type="journal article" date="2011" name="Nature">
        <title>The Medicago genome provides insight into the evolution of rhizobial symbioses.</title>
        <authorList>
            <person name="Young N.D."/>
            <person name="Debelle F."/>
            <person name="Oldroyd G.E."/>
            <person name="Geurts R."/>
            <person name="Cannon S.B."/>
            <person name="Udvardi M.K."/>
            <person name="Benedito V.A."/>
            <person name="Mayer K.F."/>
            <person name="Gouzy J."/>
            <person name="Schoof H."/>
            <person name="Van de Peer Y."/>
            <person name="Proost S."/>
            <person name="Cook D.R."/>
            <person name="Meyers B.C."/>
            <person name="Spannagl M."/>
            <person name="Cheung F."/>
            <person name="De Mita S."/>
            <person name="Krishnakumar V."/>
            <person name="Gundlach H."/>
            <person name="Zhou S."/>
            <person name="Mudge J."/>
            <person name="Bharti A.K."/>
            <person name="Murray J.D."/>
            <person name="Naoumkina M.A."/>
            <person name="Rosen B."/>
            <person name="Silverstein K.A."/>
            <person name="Tang H."/>
            <person name="Rombauts S."/>
            <person name="Zhao P.X."/>
            <person name="Zhou P."/>
            <person name="Barbe V."/>
            <person name="Bardou P."/>
            <person name="Bechner M."/>
            <person name="Bellec A."/>
            <person name="Berger A."/>
            <person name="Berges H."/>
            <person name="Bidwell S."/>
            <person name="Bisseling T."/>
            <person name="Choisne N."/>
            <person name="Couloux A."/>
            <person name="Denny R."/>
            <person name="Deshpande S."/>
            <person name="Dai X."/>
            <person name="Doyle J.J."/>
            <person name="Dudez A.M."/>
            <person name="Farmer A.D."/>
            <person name="Fouteau S."/>
            <person name="Franken C."/>
            <person name="Gibelin C."/>
            <person name="Gish J."/>
            <person name="Goldstein S."/>
            <person name="Gonzalez A.J."/>
            <person name="Green P.J."/>
            <person name="Hallab A."/>
            <person name="Hartog M."/>
            <person name="Hua A."/>
            <person name="Humphray S.J."/>
            <person name="Jeong D.H."/>
            <person name="Jing Y."/>
            <person name="Jocker A."/>
            <person name="Kenton S.M."/>
            <person name="Kim D.J."/>
            <person name="Klee K."/>
            <person name="Lai H."/>
            <person name="Lang C."/>
            <person name="Lin S."/>
            <person name="Macmil S.L."/>
            <person name="Magdelenat G."/>
            <person name="Matthews L."/>
            <person name="McCorrison J."/>
            <person name="Monaghan E.L."/>
            <person name="Mun J.H."/>
            <person name="Najar F.Z."/>
            <person name="Nicholson C."/>
            <person name="Noirot C."/>
            <person name="O'Bleness M."/>
            <person name="Paule C.R."/>
            <person name="Poulain J."/>
            <person name="Prion F."/>
            <person name="Qin B."/>
            <person name="Qu C."/>
            <person name="Retzel E.F."/>
            <person name="Riddle C."/>
            <person name="Sallet E."/>
            <person name="Samain S."/>
            <person name="Samson N."/>
            <person name="Sanders I."/>
            <person name="Saurat O."/>
            <person name="Scarpelli C."/>
            <person name="Schiex T."/>
            <person name="Segurens B."/>
            <person name="Severin A.J."/>
            <person name="Sherrier D.J."/>
            <person name="Shi R."/>
            <person name="Sims S."/>
            <person name="Singer S.R."/>
            <person name="Sinharoy S."/>
            <person name="Sterck L."/>
            <person name="Viollet A."/>
            <person name="Wang B.B."/>
            <person name="Wang K."/>
            <person name="Wang M."/>
            <person name="Wang X."/>
            <person name="Warfsmann J."/>
            <person name="Weissenbach J."/>
            <person name="White D.D."/>
            <person name="White J.D."/>
            <person name="Wiley G.B."/>
            <person name="Wincker P."/>
            <person name="Xing Y."/>
            <person name="Yang L."/>
            <person name="Yao Z."/>
            <person name="Ying F."/>
            <person name="Zhai J."/>
            <person name="Zhou L."/>
            <person name="Zuber A."/>
            <person name="Denarie J."/>
            <person name="Dixon R.A."/>
            <person name="May G.D."/>
            <person name="Schwartz D.C."/>
            <person name="Rogers J."/>
            <person name="Quetier F."/>
            <person name="Town C.D."/>
            <person name="Roe B.A."/>
        </authorList>
    </citation>
    <scope>NUCLEOTIDE SEQUENCE [LARGE SCALE GENOMIC DNA]</scope>
    <source>
        <strain evidence="1">A17</strain>
        <strain evidence="2 3">cv. Jemalong A17</strain>
    </source>
</reference>
<protein>
    <submittedName>
        <fullName evidence="1">F-box/LRR plant protein</fullName>
    </submittedName>
</protein>
<dbReference type="Gene3D" id="3.80.10.10">
    <property type="entry name" value="Ribonuclease Inhibitor"/>
    <property type="match status" value="1"/>
</dbReference>
<dbReference type="HOGENOM" id="CLU_615948_0_0_1"/>
<reference evidence="1 3" key="2">
    <citation type="journal article" date="2014" name="BMC Genomics">
        <title>An improved genome release (version Mt4.0) for the model legume Medicago truncatula.</title>
        <authorList>
            <person name="Tang H."/>
            <person name="Krishnakumar V."/>
            <person name="Bidwell S."/>
            <person name="Rosen B."/>
            <person name="Chan A."/>
            <person name="Zhou S."/>
            <person name="Gentzbittel L."/>
            <person name="Childs K.L."/>
            <person name="Yandell M."/>
            <person name="Gundlach H."/>
            <person name="Mayer K.F."/>
            <person name="Schwartz D.C."/>
            <person name="Town C.D."/>
        </authorList>
    </citation>
    <scope>GENOME REANNOTATION</scope>
    <source>
        <strain evidence="2 3">cv. Jemalong A17</strain>
    </source>
</reference>
<proteinExistence type="predicted"/>
<accession>A0A0C3Y790</accession>
<dbReference type="InterPro" id="IPR032675">
    <property type="entry name" value="LRR_dom_sf"/>
</dbReference>
<dbReference type="EnsemblPlants" id="AET05134">
    <property type="protein sequence ID" value="AET05134"/>
    <property type="gene ID" value="MTR_8g101930"/>
</dbReference>
<dbReference type="InterPro" id="IPR044809">
    <property type="entry name" value="AUF1-like"/>
</dbReference>
<evidence type="ECO:0000313" key="3">
    <source>
        <dbReference type="Proteomes" id="UP000002051"/>
    </source>
</evidence>
<evidence type="ECO:0000313" key="2">
    <source>
        <dbReference type="EnsemblPlants" id="AET05134"/>
    </source>
</evidence>
<dbReference type="SUPFAM" id="SSF52047">
    <property type="entry name" value="RNI-like"/>
    <property type="match status" value="1"/>
</dbReference>
<name>G7LJM1_MEDTR</name>
<reference evidence="2" key="3">
    <citation type="submission" date="2015-04" db="UniProtKB">
        <authorList>
            <consortium name="EnsemblPlants"/>
        </authorList>
    </citation>
    <scope>IDENTIFICATION</scope>
    <source>
        <strain evidence="2">cv. Jemalong A17</strain>
    </source>
</reference>
<dbReference type="AlphaFoldDB" id="G7LJM1"/>
<gene>
    <name evidence="1" type="ordered locus">MTR_8g101930</name>
</gene>
<evidence type="ECO:0000313" key="1">
    <source>
        <dbReference type="EMBL" id="AET05134.2"/>
    </source>
</evidence>
<dbReference type="Proteomes" id="UP000002051">
    <property type="component" value="Chromosome 8"/>
</dbReference>
<organism evidence="1 3">
    <name type="scientific">Medicago truncatula</name>
    <name type="common">Barrel medic</name>
    <name type="synonym">Medicago tribuloides</name>
    <dbReference type="NCBI Taxonomy" id="3880"/>
    <lineage>
        <taxon>Eukaryota</taxon>
        <taxon>Viridiplantae</taxon>
        <taxon>Streptophyta</taxon>
        <taxon>Embryophyta</taxon>
        <taxon>Tracheophyta</taxon>
        <taxon>Spermatophyta</taxon>
        <taxon>Magnoliopsida</taxon>
        <taxon>eudicotyledons</taxon>
        <taxon>Gunneridae</taxon>
        <taxon>Pentapetalae</taxon>
        <taxon>rosids</taxon>
        <taxon>fabids</taxon>
        <taxon>Fabales</taxon>
        <taxon>Fabaceae</taxon>
        <taxon>Papilionoideae</taxon>
        <taxon>50 kb inversion clade</taxon>
        <taxon>NPAAA clade</taxon>
        <taxon>Hologalegina</taxon>
        <taxon>IRL clade</taxon>
        <taxon>Trifolieae</taxon>
        <taxon>Medicago</taxon>
    </lineage>
</organism>
<dbReference type="PaxDb" id="3880-AET05134"/>
<dbReference type="PANTHER" id="PTHR31215">
    <property type="entry name" value="OS05G0510400 PROTEIN-RELATED"/>
    <property type="match status" value="1"/>
</dbReference>
<accession>G7LJM1</accession>
<dbReference type="eggNOG" id="ENOG502QQ0V">
    <property type="taxonomic scope" value="Eukaryota"/>
</dbReference>